<dbReference type="InterPro" id="IPR001898">
    <property type="entry name" value="SLC13A/DASS"/>
</dbReference>
<gene>
    <name evidence="6" type="primary">Indy_0</name>
    <name evidence="6" type="ORF">G6Z77_0001883</name>
</gene>
<dbReference type="AlphaFoldDB" id="A0A836FMP9"/>
<organism evidence="6 7">
    <name type="scientific">Acromyrmex heyeri</name>
    <dbReference type="NCBI Taxonomy" id="230685"/>
    <lineage>
        <taxon>Eukaryota</taxon>
        <taxon>Metazoa</taxon>
        <taxon>Ecdysozoa</taxon>
        <taxon>Arthropoda</taxon>
        <taxon>Hexapoda</taxon>
        <taxon>Insecta</taxon>
        <taxon>Pterygota</taxon>
        <taxon>Neoptera</taxon>
        <taxon>Endopterygota</taxon>
        <taxon>Hymenoptera</taxon>
        <taxon>Apocrita</taxon>
        <taxon>Aculeata</taxon>
        <taxon>Formicoidea</taxon>
        <taxon>Formicidae</taxon>
        <taxon>Myrmicinae</taxon>
        <taxon>Acromyrmex</taxon>
    </lineage>
</organism>
<keyword evidence="7" id="KW-1185">Reference proteome</keyword>
<proteinExistence type="predicted"/>
<keyword evidence="3" id="KW-1133">Transmembrane helix</keyword>
<evidence type="ECO:0000256" key="1">
    <source>
        <dbReference type="ARBA" id="ARBA00004141"/>
    </source>
</evidence>
<dbReference type="Gene3D" id="3.30.420.10">
    <property type="entry name" value="Ribonuclease H-like superfamily/Ribonuclease H"/>
    <property type="match status" value="2"/>
</dbReference>
<keyword evidence="4" id="KW-0472">Membrane</keyword>
<name>A0A836FMP9_9HYME</name>
<dbReference type="OrthoDB" id="7552070at2759"/>
<dbReference type="InterPro" id="IPR036397">
    <property type="entry name" value="RNaseH_sf"/>
</dbReference>
<sequence>EAFDESEYSSTEFADLAEITYVEQRSLLNDYVQKFKAKEPNSISKSEAVEKFHYLKSCLKGPAEKLIRPLTMIGDNYSRAWALLSKHYENKRELSRSNFSTFIAVAKMKSDTAEELNRIQCNQRESIDRPIDLHGFDLLNHLVIELFDPETRLEWESLSSASNDVPTHEALVNFITKKALTLNTAKPKSLKVSEDPPRSAKSHHIKRHTESPQCVLCKGKHYVMVCEGFKKKFAVDSKAAAETHRLCFNCLGSHTIAKCQSTTCITSNDSIELLFGAEVCSIILQNGLRKRGLQAPIAQKTLLGWILSGGCDQVTNSTERHSLQCTADHELAELVHHFVSETDLYRAFLKEYEVLDHMKLAREPPNSSEDRCYLPHHGVLRESSTTTKLKVVFNGSQRTRSGESLNTHLLRLKHQTKTRLLMAKSKVAPIKLVSQLTLWSDSKVTLHWIQGHASRWKTYVRAVTPQPQMRNLPPGRVTPAWPFLRVGIDYAGPIFIRMSKGHGHSAHKAFIAVFVCFSSKAVHLKSVSDYITDAFLAALRRFTSRRGLCTDITPTAAPVIQQRYKNLGPLTFHEFGVATLFFTCVFLWIFRKPGFVVGWSEVLTTVDLRDSVPVIFVSILMFFIPKDPSFIYSYSQNPAKRPKRSSEGLITWKTIETKMPWSLMFLLGGGFAISRGSVASSMAKRIGEALVPLRHLPPIVLLGIVCFFEGFLTEFTSNVGVANITLPVIAQMLSPRYRVGSRRVAKGSRRQGRAFEGQSPWRIAEFKVYKSLLNKKINSTNVLVSLDVVLMFLNIPMDLVILSIGKRWIQIECNIKIPYENFISTIEFILTSTYFTFNNKIYKQIFVTSMGDELRSGQPIDHKTVLNHLHKVGYKKKLDVWVPHELSVKNMMDRINLCDTQLKRNEIEPFLKRMITDDEKWITYDNRTRKRLWIKEDLQDLNRDTDIIVLPADKDNTTVVKKIKNLLSDKAYKKLDKDPTNTIAQNTKILVEKSNIPLHSPTYNLSHFLAQTLQLLTGKSESHITNSTDFIQNIQKIRLRSTDLLVSFDVECLFTQVPIKDILNIIKAS</sequence>
<dbReference type="GO" id="GO:0022857">
    <property type="term" value="F:transmembrane transporter activity"/>
    <property type="evidence" value="ECO:0007669"/>
    <property type="project" value="InterPro"/>
</dbReference>
<evidence type="ECO:0000256" key="3">
    <source>
        <dbReference type="ARBA" id="ARBA00022989"/>
    </source>
</evidence>
<dbReference type="InterPro" id="IPR005312">
    <property type="entry name" value="DUF1759"/>
</dbReference>
<protein>
    <submittedName>
        <fullName evidence="6">INDY1 protein</fullName>
    </submittedName>
</protein>
<dbReference type="EMBL" id="JAANIB010002595">
    <property type="protein sequence ID" value="KAG5340239.1"/>
    <property type="molecule type" value="Genomic_DNA"/>
</dbReference>
<evidence type="ECO:0000256" key="2">
    <source>
        <dbReference type="ARBA" id="ARBA00022692"/>
    </source>
</evidence>
<comment type="subcellular location">
    <subcellularLocation>
        <location evidence="1">Membrane</location>
        <topology evidence="1">Multi-pass membrane protein</topology>
    </subcellularLocation>
</comment>
<dbReference type="Pfam" id="PF03564">
    <property type="entry name" value="DUF1759"/>
    <property type="match status" value="1"/>
</dbReference>
<dbReference type="PANTHER" id="PTHR47331">
    <property type="entry name" value="PHD-TYPE DOMAIN-CONTAINING PROTEIN"/>
    <property type="match status" value="1"/>
</dbReference>
<comment type="caution">
    <text evidence="6">The sequence shown here is derived from an EMBL/GenBank/DDBJ whole genome shotgun (WGS) entry which is preliminary data.</text>
</comment>
<feature type="non-terminal residue" evidence="6">
    <location>
        <position position="1"/>
    </location>
</feature>
<dbReference type="Proteomes" id="UP000670152">
    <property type="component" value="Unassembled WGS sequence"/>
</dbReference>
<reference evidence="6 7" key="1">
    <citation type="submission" date="2020-02" db="EMBL/GenBank/DDBJ databases">
        <title>Relaxed selection underlies rapid genomic changes in the transitions from sociality to social parasitism in ants.</title>
        <authorList>
            <person name="Bi X."/>
        </authorList>
    </citation>
    <scope>NUCLEOTIDE SEQUENCE [LARGE SCALE GENOMIC DNA]</scope>
    <source>
        <strain evidence="6">BGI-DK2014b</strain>
        <tissue evidence="6">Whole body</tissue>
    </source>
</reference>
<evidence type="ECO:0000313" key="6">
    <source>
        <dbReference type="EMBL" id="KAG5340239.1"/>
    </source>
</evidence>
<feature type="non-terminal residue" evidence="6">
    <location>
        <position position="1069"/>
    </location>
</feature>
<evidence type="ECO:0000256" key="4">
    <source>
        <dbReference type="ARBA" id="ARBA00023136"/>
    </source>
</evidence>
<dbReference type="Pfam" id="PF00939">
    <property type="entry name" value="Na_sulph_symp"/>
    <property type="match status" value="1"/>
</dbReference>
<dbReference type="GO" id="GO:0016020">
    <property type="term" value="C:membrane"/>
    <property type="evidence" value="ECO:0007669"/>
    <property type="project" value="UniProtKB-SubCell"/>
</dbReference>
<dbReference type="GO" id="GO:0003676">
    <property type="term" value="F:nucleic acid binding"/>
    <property type="evidence" value="ECO:0007669"/>
    <property type="project" value="InterPro"/>
</dbReference>
<accession>A0A836FMP9</accession>
<feature type="region of interest" description="Disordered" evidence="5">
    <location>
        <begin position="187"/>
        <end position="207"/>
    </location>
</feature>
<keyword evidence="2" id="KW-0812">Transmembrane</keyword>
<evidence type="ECO:0000313" key="7">
    <source>
        <dbReference type="Proteomes" id="UP000670152"/>
    </source>
</evidence>
<evidence type="ECO:0000256" key="5">
    <source>
        <dbReference type="SAM" id="MobiDB-lite"/>
    </source>
</evidence>